<keyword evidence="1" id="KW-0472">Membrane</keyword>
<accession>X0SD64</accession>
<evidence type="ECO:0008006" key="3">
    <source>
        <dbReference type="Google" id="ProtNLM"/>
    </source>
</evidence>
<evidence type="ECO:0000313" key="2">
    <source>
        <dbReference type="EMBL" id="GAF73081.1"/>
    </source>
</evidence>
<reference evidence="2" key="1">
    <citation type="journal article" date="2014" name="Front. Microbiol.">
        <title>High frequency of phylogenetically diverse reductive dehalogenase-homologous genes in deep subseafloor sedimentary metagenomes.</title>
        <authorList>
            <person name="Kawai M."/>
            <person name="Futagami T."/>
            <person name="Toyoda A."/>
            <person name="Takaki Y."/>
            <person name="Nishi S."/>
            <person name="Hori S."/>
            <person name="Arai W."/>
            <person name="Tsubouchi T."/>
            <person name="Morono Y."/>
            <person name="Uchiyama I."/>
            <person name="Ito T."/>
            <person name="Fujiyama A."/>
            <person name="Inagaki F."/>
            <person name="Takami H."/>
        </authorList>
    </citation>
    <scope>NUCLEOTIDE SEQUENCE</scope>
    <source>
        <strain evidence="2">Expedition CK06-06</strain>
    </source>
</reference>
<keyword evidence="1" id="KW-0812">Transmembrane</keyword>
<organism evidence="2">
    <name type="scientific">marine sediment metagenome</name>
    <dbReference type="NCBI Taxonomy" id="412755"/>
    <lineage>
        <taxon>unclassified sequences</taxon>
        <taxon>metagenomes</taxon>
        <taxon>ecological metagenomes</taxon>
    </lineage>
</organism>
<dbReference type="AlphaFoldDB" id="X0SD64"/>
<comment type="caution">
    <text evidence="2">The sequence shown here is derived from an EMBL/GenBank/DDBJ whole genome shotgun (WGS) entry which is preliminary data.</text>
</comment>
<protein>
    <recommendedName>
        <fullName evidence="3">Major facilitator superfamily (MFS) profile domain-containing protein</fullName>
    </recommendedName>
</protein>
<feature type="transmembrane region" description="Helical" evidence="1">
    <location>
        <begin position="24"/>
        <end position="47"/>
    </location>
</feature>
<proteinExistence type="predicted"/>
<feature type="transmembrane region" description="Helical" evidence="1">
    <location>
        <begin position="53"/>
        <end position="73"/>
    </location>
</feature>
<keyword evidence="1" id="KW-1133">Transmembrane helix</keyword>
<dbReference type="Pfam" id="PF13347">
    <property type="entry name" value="MFS_2"/>
    <property type="match status" value="1"/>
</dbReference>
<feature type="non-terminal residue" evidence="2">
    <location>
        <position position="103"/>
    </location>
</feature>
<dbReference type="EMBL" id="BARS01009328">
    <property type="protein sequence ID" value="GAF73081.1"/>
    <property type="molecule type" value="Genomic_DNA"/>
</dbReference>
<sequence length="103" mass="11537">MENSTSEKLGLTPPKFTTKQRVHWGLASFGGAVISGTYGSLLSIFYVDYLGLVGSYAYLVVIMSIAYAVWNAFNDPLFGFYSDRSKSKKGRRIPFMRYTAPFL</sequence>
<name>X0SD64_9ZZZZ</name>
<gene>
    <name evidence="2" type="ORF">S01H1_17561</name>
</gene>
<evidence type="ECO:0000256" key="1">
    <source>
        <dbReference type="SAM" id="Phobius"/>
    </source>
</evidence>